<protein>
    <recommendedName>
        <fullName evidence="4">Membrane-associated protein</fullName>
    </recommendedName>
</protein>
<name>A0A2K3DAF6_CHLRE</name>
<dbReference type="EMBL" id="CM008971">
    <property type="protein sequence ID" value="PNW77504.1"/>
    <property type="molecule type" value="Genomic_DNA"/>
</dbReference>
<feature type="signal peptide" evidence="1">
    <location>
        <begin position="1"/>
        <end position="20"/>
    </location>
</feature>
<evidence type="ECO:0000313" key="2">
    <source>
        <dbReference type="EMBL" id="PNW77504.1"/>
    </source>
</evidence>
<proteinExistence type="predicted"/>
<keyword evidence="3" id="KW-1185">Reference proteome</keyword>
<organism evidence="2 3">
    <name type="scientific">Chlamydomonas reinhardtii</name>
    <name type="common">Chlamydomonas smithii</name>
    <dbReference type="NCBI Taxonomy" id="3055"/>
    <lineage>
        <taxon>Eukaryota</taxon>
        <taxon>Viridiplantae</taxon>
        <taxon>Chlorophyta</taxon>
        <taxon>core chlorophytes</taxon>
        <taxon>Chlorophyceae</taxon>
        <taxon>CS clade</taxon>
        <taxon>Chlamydomonadales</taxon>
        <taxon>Chlamydomonadaceae</taxon>
        <taxon>Chlamydomonas</taxon>
    </lineage>
</organism>
<accession>A0A2K3DAF6</accession>
<evidence type="ECO:0000256" key="1">
    <source>
        <dbReference type="SAM" id="SignalP"/>
    </source>
</evidence>
<evidence type="ECO:0008006" key="4">
    <source>
        <dbReference type="Google" id="ProtNLM"/>
    </source>
</evidence>
<dbReference type="RefSeq" id="XP_001690550.2">
    <property type="nucleotide sequence ID" value="XM_001690498.2"/>
</dbReference>
<reference evidence="2 3" key="1">
    <citation type="journal article" date="2007" name="Science">
        <title>The Chlamydomonas genome reveals the evolution of key animal and plant functions.</title>
        <authorList>
            <person name="Merchant S.S."/>
            <person name="Prochnik S.E."/>
            <person name="Vallon O."/>
            <person name="Harris E.H."/>
            <person name="Karpowicz S.J."/>
            <person name="Witman G.B."/>
            <person name="Terry A."/>
            <person name="Salamov A."/>
            <person name="Fritz-Laylin L.K."/>
            <person name="Marechal-Drouard L."/>
            <person name="Marshall W.F."/>
            <person name="Qu L.H."/>
            <person name="Nelson D.R."/>
            <person name="Sanderfoot A.A."/>
            <person name="Spalding M.H."/>
            <person name="Kapitonov V.V."/>
            <person name="Ren Q."/>
            <person name="Ferris P."/>
            <person name="Lindquist E."/>
            <person name="Shapiro H."/>
            <person name="Lucas S.M."/>
            <person name="Grimwood J."/>
            <person name="Schmutz J."/>
            <person name="Cardol P."/>
            <person name="Cerutti H."/>
            <person name="Chanfreau G."/>
            <person name="Chen C.L."/>
            <person name="Cognat V."/>
            <person name="Croft M.T."/>
            <person name="Dent R."/>
            <person name="Dutcher S."/>
            <person name="Fernandez E."/>
            <person name="Fukuzawa H."/>
            <person name="Gonzalez-Ballester D."/>
            <person name="Gonzalez-Halphen D."/>
            <person name="Hallmann A."/>
            <person name="Hanikenne M."/>
            <person name="Hippler M."/>
            <person name="Inwood W."/>
            <person name="Jabbari K."/>
            <person name="Kalanon M."/>
            <person name="Kuras R."/>
            <person name="Lefebvre P.A."/>
            <person name="Lemaire S.D."/>
            <person name="Lobanov A.V."/>
            <person name="Lohr M."/>
            <person name="Manuell A."/>
            <person name="Meier I."/>
            <person name="Mets L."/>
            <person name="Mittag M."/>
            <person name="Mittelmeier T."/>
            <person name="Moroney J.V."/>
            <person name="Moseley J."/>
            <person name="Napoli C."/>
            <person name="Nedelcu A.M."/>
            <person name="Niyogi K."/>
            <person name="Novoselov S.V."/>
            <person name="Paulsen I.T."/>
            <person name="Pazour G."/>
            <person name="Purton S."/>
            <person name="Ral J.P."/>
            <person name="Riano-Pachon D.M."/>
            <person name="Riekhof W."/>
            <person name="Rymarquis L."/>
            <person name="Schroda M."/>
            <person name="Stern D."/>
            <person name="Umen J."/>
            <person name="Willows R."/>
            <person name="Wilson N."/>
            <person name="Zimmer S.L."/>
            <person name="Allmer J."/>
            <person name="Balk J."/>
            <person name="Bisova K."/>
            <person name="Chen C.J."/>
            <person name="Elias M."/>
            <person name="Gendler K."/>
            <person name="Hauser C."/>
            <person name="Lamb M.R."/>
            <person name="Ledford H."/>
            <person name="Long J.C."/>
            <person name="Minagawa J."/>
            <person name="Page M.D."/>
            <person name="Pan J."/>
            <person name="Pootakham W."/>
            <person name="Roje S."/>
            <person name="Rose A."/>
            <person name="Stahlberg E."/>
            <person name="Terauchi A.M."/>
            <person name="Yang P."/>
            <person name="Ball S."/>
            <person name="Bowler C."/>
            <person name="Dieckmann C.L."/>
            <person name="Gladyshev V.N."/>
            <person name="Green P."/>
            <person name="Jorgensen R."/>
            <person name="Mayfield S."/>
            <person name="Mueller-Roeber B."/>
            <person name="Rajamani S."/>
            <person name="Sayre R.T."/>
            <person name="Brokstein P."/>
            <person name="Dubchak I."/>
            <person name="Goodstein D."/>
            <person name="Hornick L."/>
            <person name="Huang Y.W."/>
            <person name="Jhaveri J."/>
            <person name="Luo Y."/>
            <person name="Martinez D."/>
            <person name="Ngau W.C."/>
            <person name="Otillar B."/>
            <person name="Poliakov A."/>
            <person name="Porter A."/>
            <person name="Szajkowski L."/>
            <person name="Werner G."/>
            <person name="Zhou K."/>
            <person name="Grigoriev I.V."/>
            <person name="Rokhsar D.S."/>
            <person name="Grossman A.R."/>
        </authorList>
    </citation>
    <scope>NUCLEOTIDE SEQUENCE [LARGE SCALE GENOMIC DNA]</scope>
    <source>
        <strain evidence="3">CC-503</strain>
    </source>
</reference>
<sequence length="358" mass="38856">MAKPTHAAVLLLAIAILALSAPVVVVGQNFYLGSCTQYQSVKTSSPIPNLVFMGNSLRFYDWESVSGSATYFCMTGPLPASTDLSLQAYTFPNTSSFPCSVSLVQPFVPDYNSQVRGAGMGKITWKFPWTSQACYCFRAGSVQRNSDYNGFSWTCNDVAQCYCEPTPVQYWAQVGSVQGAWKNHRTVYGCNTLFKSGCTPITSQQYQLSPAEFGNRMNQMCVGAGPCIETTAWEPLANQDPFTAKCYMKFVGKASSNGTMEMLKSTLKQAFSRDVSCDAKYRDISYDITQCYSPSKLTAVIYDVNGRVMGDLSMMYTCSSASIPCATVVRALGSAAGSVIPYASTVTGLFAPMICTPV</sequence>
<evidence type="ECO:0000313" key="3">
    <source>
        <dbReference type="Proteomes" id="UP000006906"/>
    </source>
</evidence>
<dbReference type="ExpressionAtlas" id="A0A2K3DAF6">
    <property type="expression patterns" value="differential"/>
</dbReference>
<feature type="chain" id="PRO_5014456827" description="Membrane-associated protein" evidence="1">
    <location>
        <begin position="21"/>
        <end position="358"/>
    </location>
</feature>
<dbReference type="Proteomes" id="UP000006906">
    <property type="component" value="Chromosome 10"/>
</dbReference>
<dbReference type="InParanoid" id="A0A2K3DAF6"/>
<dbReference type="Gramene" id="PNW77504">
    <property type="protein sequence ID" value="PNW77504"/>
    <property type="gene ID" value="CHLRE_10g439500v5"/>
</dbReference>
<keyword evidence="1" id="KW-0732">Signal</keyword>
<dbReference type="GeneID" id="5716106"/>
<dbReference type="PaxDb" id="3055-EDP05809"/>
<dbReference type="KEGG" id="cre:CHLRE_10g439500v5"/>
<gene>
    <name evidence="2" type="ORF">CHLRE_10g439500v5</name>
</gene>
<dbReference type="AlphaFoldDB" id="A0A2K3DAF6"/>